<gene>
    <name evidence="3" type="ORF">E2C01_096359</name>
</gene>
<keyword evidence="4" id="KW-1185">Reference proteome</keyword>
<feature type="chain" id="PRO_5022792084" evidence="2">
    <location>
        <begin position="19"/>
        <end position="73"/>
    </location>
</feature>
<protein>
    <submittedName>
        <fullName evidence="3">Uncharacterized protein</fullName>
    </submittedName>
</protein>
<dbReference type="AlphaFoldDB" id="A0A5B7K813"/>
<accession>A0A5B7K813</accession>
<dbReference type="EMBL" id="VSRR010124715">
    <property type="protein sequence ID" value="MPD00855.1"/>
    <property type="molecule type" value="Genomic_DNA"/>
</dbReference>
<dbReference type="Proteomes" id="UP000324222">
    <property type="component" value="Unassembled WGS sequence"/>
</dbReference>
<evidence type="ECO:0000313" key="3">
    <source>
        <dbReference type="EMBL" id="MPD00855.1"/>
    </source>
</evidence>
<feature type="signal peptide" evidence="2">
    <location>
        <begin position="1"/>
        <end position="18"/>
    </location>
</feature>
<comment type="caution">
    <text evidence="3">The sequence shown here is derived from an EMBL/GenBank/DDBJ whole genome shotgun (WGS) entry which is preliminary data.</text>
</comment>
<reference evidence="3 4" key="1">
    <citation type="submission" date="2019-05" db="EMBL/GenBank/DDBJ databases">
        <title>Another draft genome of Portunus trituberculatus and its Hox gene families provides insights of decapod evolution.</title>
        <authorList>
            <person name="Jeong J.-H."/>
            <person name="Song I."/>
            <person name="Kim S."/>
            <person name="Choi T."/>
            <person name="Kim D."/>
            <person name="Ryu S."/>
            <person name="Kim W."/>
        </authorList>
    </citation>
    <scope>NUCLEOTIDE SEQUENCE [LARGE SCALE GENOMIC DNA]</scope>
    <source>
        <tissue evidence="3">Muscle</tissue>
    </source>
</reference>
<evidence type="ECO:0000313" key="4">
    <source>
        <dbReference type="Proteomes" id="UP000324222"/>
    </source>
</evidence>
<evidence type="ECO:0000256" key="2">
    <source>
        <dbReference type="SAM" id="SignalP"/>
    </source>
</evidence>
<keyword evidence="2" id="KW-0732">Signal</keyword>
<proteinExistence type="predicted"/>
<organism evidence="3 4">
    <name type="scientific">Portunus trituberculatus</name>
    <name type="common">Swimming crab</name>
    <name type="synonym">Neptunus trituberculatus</name>
    <dbReference type="NCBI Taxonomy" id="210409"/>
    <lineage>
        <taxon>Eukaryota</taxon>
        <taxon>Metazoa</taxon>
        <taxon>Ecdysozoa</taxon>
        <taxon>Arthropoda</taxon>
        <taxon>Crustacea</taxon>
        <taxon>Multicrustacea</taxon>
        <taxon>Malacostraca</taxon>
        <taxon>Eumalacostraca</taxon>
        <taxon>Eucarida</taxon>
        <taxon>Decapoda</taxon>
        <taxon>Pleocyemata</taxon>
        <taxon>Brachyura</taxon>
        <taxon>Eubrachyura</taxon>
        <taxon>Portunoidea</taxon>
        <taxon>Portunidae</taxon>
        <taxon>Portuninae</taxon>
        <taxon>Portunus</taxon>
    </lineage>
</organism>
<feature type="region of interest" description="Disordered" evidence="1">
    <location>
        <begin position="19"/>
        <end position="73"/>
    </location>
</feature>
<name>A0A5B7K813_PORTR</name>
<sequence length="73" mass="7905">MRAFRVLVILIKLRVCRRLRPAGPDPHGTETPGKYGPHSAQRLENAAAQERRSPLSKPGVAADLSRNGCSASD</sequence>
<evidence type="ECO:0000256" key="1">
    <source>
        <dbReference type="SAM" id="MobiDB-lite"/>
    </source>
</evidence>